<dbReference type="AlphaFoldDB" id="A0A917V266"/>
<dbReference type="InterPro" id="IPR015867">
    <property type="entry name" value="N-reg_PII/ATP_PRibTrfase_C"/>
</dbReference>
<dbReference type="GO" id="GO:0030234">
    <property type="term" value="F:enzyme regulator activity"/>
    <property type="evidence" value="ECO:0007669"/>
    <property type="project" value="InterPro"/>
</dbReference>
<organism evidence="3 4">
    <name type="scientific">Salinarimonas ramus</name>
    <dbReference type="NCBI Taxonomy" id="690164"/>
    <lineage>
        <taxon>Bacteria</taxon>
        <taxon>Pseudomonadati</taxon>
        <taxon>Pseudomonadota</taxon>
        <taxon>Alphaproteobacteria</taxon>
        <taxon>Hyphomicrobiales</taxon>
        <taxon>Salinarimonadaceae</taxon>
        <taxon>Salinarimonas</taxon>
    </lineage>
</organism>
<evidence type="ECO:0000256" key="1">
    <source>
        <dbReference type="ARBA" id="ARBA00015681"/>
    </source>
</evidence>
<evidence type="ECO:0000313" key="4">
    <source>
        <dbReference type="Proteomes" id="UP000600449"/>
    </source>
</evidence>
<keyword evidence="4" id="KW-1185">Reference proteome</keyword>
<comment type="caution">
    <text evidence="3">The sequence shown here is derived from an EMBL/GenBank/DDBJ whole genome shotgun (WGS) entry which is preliminary data.</text>
</comment>
<comment type="function">
    <text evidence="2">In nitrogen-limiting conditions, when the ratio of Gln to 2-ketoglutarate decreases, P-II is uridylylated to P-II-UMP. P-II-UMP allows the deadenylation of glutamine synthetase (GS), thus activating the enzyme. Conversely, in nitrogen excess P-II is deuridylated and promotes the adenylation of GS. P-II indirectly controls the transcription of the GS gene (glnA). P-II prevents NR-II-catalyzed conversion of NR-I to NR-I-phosphate, the transcriptional activator of glnA. When P-II is uridylylated to P-II-UMP, these events are reversed.</text>
</comment>
<dbReference type="RefSeq" id="WP_188909216.1">
    <property type="nucleotide sequence ID" value="NZ_BMMF01000002.1"/>
</dbReference>
<dbReference type="SUPFAM" id="SSF54913">
    <property type="entry name" value="GlnB-like"/>
    <property type="match status" value="1"/>
</dbReference>
<dbReference type="GO" id="GO:0006808">
    <property type="term" value="P:regulation of nitrogen utilization"/>
    <property type="evidence" value="ECO:0007669"/>
    <property type="project" value="InterPro"/>
</dbReference>
<dbReference type="Proteomes" id="UP000600449">
    <property type="component" value="Unassembled WGS sequence"/>
</dbReference>
<reference evidence="3 4" key="1">
    <citation type="journal article" date="2014" name="Int. J. Syst. Evol. Microbiol.">
        <title>Complete genome sequence of Corynebacterium casei LMG S-19264T (=DSM 44701T), isolated from a smear-ripened cheese.</title>
        <authorList>
            <consortium name="US DOE Joint Genome Institute (JGI-PGF)"/>
            <person name="Walter F."/>
            <person name="Albersmeier A."/>
            <person name="Kalinowski J."/>
            <person name="Ruckert C."/>
        </authorList>
    </citation>
    <scope>NUCLEOTIDE SEQUENCE [LARGE SCALE GENOMIC DNA]</scope>
    <source>
        <strain evidence="3 4">CGMCC 1.9161</strain>
    </source>
</reference>
<gene>
    <name evidence="3" type="ORF">GCM10011322_04980</name>
</gene>
<dbReference type="InterPro" id="IPR011322">
    <property type="entry name" value="N-reg_PII-like_a/b"/>
</dbReference>
<sequence length="104" mass="11409">MTTPATKISIVAERFLLPQIERVLEAERVSGYSIFPGGGKGAHGIHPVDGASLVREFSIVKLEAVILDRPAAERIAEALARESFQRHSGIVWLESVEVVRAEKF</sequence>
<dbReference type="EMBL" id="BMMF01000002">
    <property type="protein sequence ID" value="GGK21320.1"/>
    <property type="molecule type" value="Genomic_DNA"/>
</dbReference>
<protein>
    <recommendedName>
        <fullName evidence="1">Nitrogen regulatory protein P-II</fullName>
    </recommendedName>
</protein>
<accession>A0A917V266</accession>
<name>A0A917V266_9HYPH</name>
<dbReference type="Pfam" id="PF00543">
    <property type="entry name" value="P-II"/>
    <property type="match status" value="1"/>
</dbReference>
<dbReference type="InterPro" id="IPR002187">
    <property type="entry name" value="N-reg_PII"/>
</dbReference>
<proteinExistence type="predicted"/>
<dbReference type="Gene3D" id="3.30.70.120">
    <property type="match status" value="1"/>
</dbReference>
<evidence type="ECO:0000313" key="3">
    <source>
        <dbReference type="EMBL" id="GGK21320.1"/>
    </source>
</evidence>
<evidence type="ECO:0000256" key="2">
    <source>
        <dbReference type="ARBA" id="ARBA00025238"/>
    </source>
</evidence>